<dbReference type="EMBL" id="ML994673">
    <property type="protein sequence ID" value="KAF2178712.1"/>
    <property type="molecule type" value="Genomic_DNA"/>
</dbReference>
<dbReference type="AlphaFoldDB" id="A0A6A6DJW8"/>
<dbReference type="OrthoDB" id="4708870at2759"/>
<sequence length="502" mass="57924">MGGHAFHYLYTPRISSELYLKTRSLAYARLRTLFRHVLVATELPSKTDHGDVDFFVAGPISPYPSGLPDFSGMVRRIKSAFNTQHGFRGKLNPDVMYFAIPAPGREDEFHIQIDVKLCEKEEYFAWEVFQLHYASVMKMVGSMIKPLGLTLDLEGLYIRVEEMEKVKFGGSMVFLTREPKEVLMLVGLDERMLNAEFKEDIVFEWITSSWLFNPQHFAERLEDNKFHKRLYEHSPHWVHFIMEWLPAKFPGYRLPQHSSSFAIANTLGDDGDQYVDQKVWIAKMRPILREKTFQMYPDARPIYEEKKGVFLKEVEERRLRDLIRNAIPVGHEGWVENPIMPPIMYKPAEPCTLAFHPAPETDLTTIKPVLALNTDPLMASSSSLLPRSPPQTHIPRPPPANMCADAKLLCLARWTLFTPSGEPYFGQEARKKGFTMDWADSGASDEVLVKWAREMWWACWVRQGVRSWVGMWKRRLEREDKKEANVKVLEKGAVGGVEMVGE</sequence>
<gene>
    <name evidence="1" type="ORF">K469DRAFT_598713</name>
</gene>
<organism evidence="1 2">
    <name type="scientific">Zopfia rhizophila CBS 207.26</name>
    <dbReference type="NCBI Taxonomy" id="1314779"/>
    <lineage>
        <taxon>Eukaryota</taxon>
        <taxon>Fungi</taxon>
        <taxon>Dikarya</taxon>
        <taxon>Ascomycota</taxon>
        <taxon>Pezizomycotina</taxon>
        <taxon>Dothideomycetes</taxon>
        <taxon>Dothideomycetes incertae sedis</taxon>
        <taxon>Zopfiaceae</taxon>
        <taxon>Zopfia</taxon>
    </lineage>
</organism>
<accession>A0A6A6DJW8</accession>
<protein>
    <submittedName>
        <fullName evidence="1">Uncharacterized protein</fullName>
    </submittedName>
</protein>
<reference evidence="1" key="1">
    <citation type="journal article" date="2020" name="Stud. Mycol.">
        <title>101 Dothideomycetes genomes: a test case for predicting lifestyles and emergence of pathogens.</title>
        <authorList>
            <person name="Haridas S."/>
            <person name="Albert R."/>
            <person name="Binder M."/>
            <person name="Bloem J."/>
            <person name="Labutti K."/>
            <person name="Salamov A."/>
            <person name="Andreopoulos B."/>
            <person name="Baker S."/>
            <person name="Barry K."/>
            <person name="Bills G."/>
            <person name="Bluhm B."/>
            <person name="Cannon C."/>
            <person name="Castanera R."/>
            <person name="Culley D."/>
            <person name="Daum C."/>
            <person name="Ezra D."/>
            <person name="Gonzalez J."/>
            <person name="Henrissat B."/>
            <person name="Kuo A."/>
            <person name="Liang C."/>
            <person name="Lipzen A."/>
            <person name="Lutzoni F."/>
            <person name="Magnuson J."/>
            <person name="Mondo S."/>
            <person name="Nolan M."/>
            <person name="Ohm R."/>
            <person name="Pangilinan J."/>
            <person name="Park H.-J."/>
            <person name="Ramirez L."/>
            <person name="Alfaro M."/>
            <person name="Sun H."/>
            <person name="Tritt A."/>
            <person name="Yoshinaga Y."/>
            <person name="Zwiers L.-H."/>
            <person name="Turgeon B."/>
            <person name="Goodwin S."/>
            <person name="Spatafora J."/>
            <person name="Crous P."/>
            <person name="Grigoriev I."/>
        </authorList>
    </citation>
    <scope>NUCLEOTIDE SEQUENCE</scope>
    <source>
        <strain evidence="1">CBS 207.26</strain>
    </source>
</reference>
<evidence type="ECO:0000313" key="2">
    <source>
        <dbReference type="Proteomes" id="UP000800200"/>
    </source>
</evidence>
<dbReference type="Proteomes" id="UP000800200">
    <property type="component" value="Unassembled WGS sequence"/>
</dbReference>
<proteinExistence type="predicted"/>
<name>A0A6A6DJW8_9PEZI</name>
<evidence type="ECO:0000313" key="1">
    <source>
        <dbReference type="EMBL" id="KAF2178712.1"/>
    </source>
</evidence>
<keyword evidence="2" id="KW-1185">Reference proteome</keyword>